<dbReference type="Proteomes" id="UP001140234">
    <property type="component" value="Unassembled WGS sequence"/>
</dbReference>
<sequence>MQFHRPAAEEERLKALRRERFRNTEGEARYRQLVAERAARRKQLEEQGVLSRQGALAEATKILGTCTLMCPVFEREERELKNNIAPQEQAAGTRRADPARTVKTFHRSAAGNEEPLPEDLRTAETLLRTLDHLVGVVIAEDPTLQSCHGFVRDRTRSIRQDFTIQNIRDWTTVAACERIARFHIVSLHVLCGHKDFAEQQDMEQLRNTLKTLIELYDDHRRAGQRCANEAEFYAYYIVSHLRDSDAKRVAERLPAHIFTAPVVQQALRLHMLSESSGAVSTRRDPGSQFGAQNLATQFFRAVASPDTPLLLACLAEYRFPSIRRAALKAMCDAFPYQEGKEYPAEDFAAMLAFDSADEVREFCALFSVACNDRGVKIGERTAGALVYREPDQRPQRMRPNLRAVGAKFRVSPMQAIDGSLDPRLLGPSSLVLAAAGRANVPLPRINWAALTNALYDSLIGSAVRETALPVARRFGRWASAGDALAGDICQSIVDYTSAFVVYEEAYRCVLLAQADGFRTRALLRSAFARWNMESVARQQDRARQLQLQDDLDDILDREYTSLRYGPLVDPDDVFGDAAPPPQHNQSTASAIAPAPAVPDGFWESAHLGADCFEAVHRALVRFGGPSFRIAVDVTGTHGAAVLPSWLWWQVDPSSIGAAGSAGLRVASYERGAQALVFRERAEDGPTDADASMLSARVVVLHPEPASAADIGSALGDGIVSRVRAALDWARSRTVHSGGGGGGGGGGGDALTPLLFVFWSGERRAAKAVRRLVEQAIGASGLPSHVATNVLAVNLDASKQQLAAGLQWMCRLLVQARKSSLVRTARAYVLVATAQQHQLQRMRDCVASVARGSPLDDEARAAIFNMAADIANTFAELINRHLLTHTRQRA</sequence>
<gene>
    <name evidence="1" type="primary">SAC3</name>
    <name evidence="1" type="ORF">IWQ57_003360</name>
</gene>
<protein>
    <submittedName>
        <fullName evidence="1">Actin cytoskeleton and mitosis protein</fullName>
    </submittedName>
</protein>
<accession>A0ACC1JWI5</accession>
<proteinExistence type="predicted"/>
<feature type="non-terminal residue" evidence="1">
    <location>
        <position position="889"/>
    </location>
</feature>
<comment type="caution">
    <text evidence="1">The sequence shown here is derived from an EMBL/GenBank/DDBJ whole genome shotgun (WGS) entry which is preliminary data.</text>
</comment>
<keyword evidence="2" id="KW-1185">Reference proteome</keyword>
<dbReference type="EMBL" id="JANBUJ010001072">
    <property type="protein sequence ID" value="KAJ2768848.1"/>
    <property type="molecule type" value="Genomic_DNA"/>
</dbReference>
<name>A0ACC1JWI5_9FUNG</name>
<reference evidence="1" key="1">
    <citation type="submission" date="2022-07" db="EMBL/GenBank/DDBJ databases">
        <title>Phylogenomic reconstructions and comparative analyses of Kickxellomycotina fungi.</title>
        <authorList>
            <person name="Reynolds N.K."/>
            <person name="Stajich J.E."/>
            <person name="Barry K."/>
            <person name="Grigoriev I.V."/>
            <person name="Crous P."/>
            <person name="Smith M.E."/>
        </authorList>
    </citation>
    <scope>NUCLEOTIDE SEQUENCE</scope>
    <source>
        <strain evidence="1">CBS 109366</strain>
    </source>
</reference>
<evidence type="ECO:0000313" key="1">
    <source>
        <dbReference type="EMBL" id="KAJ2768848.1"/>
    </source>
</evidence>
<evidence type="ECO:0000313" key="2">
    <source>
        <dbReference type="Proteomes" id="UP001140234"/>
    </source>
</evidence>
<organism evidence="1 2">
    <name type="scientific">Coemansia nantahalensis</name>
    <dbReference type="NCBI Taxonomy" id="2789366"/>
    <lineage>
        <taxon>Eukaryota</taxon>
        <taxon>Fungi</taxon>
        <taxon>Fungi incertae sedis</taxon>
        <taxon>Zoopagomycota</taxon>
        <taxon>Kickxellomycotina</taxon>
        <taxon>Kickxellomycetes</taxon>
        <taxon>Kickxellales</taxon>
        <taxon>Kickxellaceae</taxon>
        <taxon>Coemansia</taxon>
    </lineage>
</organism>